<proteinExistence type="predicted"/>
<dbReference type="Pfam" id="PF00483">
    <property type="entry name" value="NTP_transferase"/>
    <property type="match status" value="1"/>
</dbReference>
<feature type="domain" description="Nucleotidyl transferase" evidence="1">
    <location>
        <begin position="3"/>
        <end position="162"/>
    </location>
</feature>
<organism evidence="2">
    <name type="scientific">marine sediment metagenome</name>
    <dbReference type="NCBI Taxonomy" id="412755"/>
    <lineage>
        <taxon>unclassified sequences</taxon>
        <taxon>metagenomes</taxon>
        <taxon>ecological metagenomes</taxon>
    </lineage>
</organism>
<sequence>MYALVLAGGKGERLRPLTEDRPKPMVLLAGKPILEYHLSWLRDNGVSHALLLCGYRADVIQDYFGDGRRWDLNLDYSLEDEPLGRGGAFKLAFSRVPPSEELLIGTNGDVLCNQPLAPILRAHRASGAVATVMLTRLVSPYGIVRVARDGRILRFQEKPRLPHWI</sequence>
<comment type="caution">
    <text evidence="2">The sequence shown here is derived from an EMBL/GenBank/DDBJ whole genome shotgun (WGS) entry which is preliminary data.</text>
</comment>
<dbReference type="InterPro" id="IPR050486">
    <property type="entry name" value="Mannose-1P_guanyltransferase"/>
</dbReference>
<gene>
    <name evidence="2" type="ORF">S01H1_37585</name>
</gene>
<dbReference type="EMBL" id="BARS01023613">
    <property type="protein sequence ID" value="GAG13050.1"/>
    <property type="molecule type" value="Genomic_DNA"/>
</dbReference>
<dbReference type="Gene3D" id="3.90.550.10">
    <property type="entry name" value="Spore Coat Polysaccharide Biosynthesis Protein SpsA, Chain A"/>
    <property type="match status" value="1"/>
</dbReference>
<dbReference type="PANTHER" id="PTHR22572">
    <property type="entry name" value="SUGAR-1-PHOSPHATE GUANYL TRANSFERASE"/>
    <property type="match status" value="1"/>
</dbReference>
<dbReference type="InterPro" id="IPR005835">
    <property type="entry name" value="NTP_transferase_dom"/>
</dbReference>
<dbReference type="AlphaFoldDB" id="X0V4N1"/>
<dbReference type="InterPro" id="IPR029044">
    <property type="entry name" value="Nucleotide-diphossugar_trans"/>
</dbReference>
<evidence type="ECO:0000313" key="2">
    <source>
        <dbReference type="EMBL" id="GAG13050.1"/>
    </source>
</evidence>
<feature type="non-terminal residue" evidence="2">
    <location>
        <position position="165"/>
    </location>
</feature>
<accession>X0V4N1</accession>
<dbReference type="CDD" id="cd04181">
    <property type="entry name" value="NTP_transferase"/>
    <property type="match status" value="1"/>
</dbReference>
<name>X0V4N1_9ZZZZ</name>
<reference evidence="2" key="1">
    <citation type="journal article" date="2014" name="Front. Microbiol.">
        <title>High frequency of phylogenetically diverse reductive dehalogenase-homologous genes in deep subseafloor sedimentary metagenomes.</title>
        <authorList>
            <person name="Kawai M."/>
            <person name="Futagami T."/>
            <person name="Toyoda A."/>
            <person name="Takaki Y."/>
            <person name="Nishi S."/>
            <person name="Hori S."/>
            <person name="Arai W."/>
            <person name="Tsubouchi T."/>
            <person name="Morono Y."/>
            <person name="Uchiyama I."/>
            <person name="Ito T."/>
            <person name="Fujiyama A."/>
            <person name="Inagaki F."/>
            <person name="Takami H."/>
        </authorList>
    </citation>
    <scope>NUCLEOTIDE SEQUENCE</scope>
    <source>
        <strain evidence="2">Expedition CK06-06</strain>
    </source>
</reference>
<evidence type="ECO:0000259" key="1">
    <source>
        <dbReference type="Pfam" id="PF00483"/>
    </source>
</evidence>
<protein>
    <recommendedName>
        <fullName evidence="1">Nucleotidyl transferase domain-containing protein</fullName>
    </recommendedName>
</protein>
<dbReference type="SUPFAM" id="SSF53448">
    <property type="entry name" value="Nucleotide-diphospho-sugar transferases"/>
    <property type="match status" value="1"/>
</dbReference>